<dbReference type="RefSeq" id="WP_009546760.1">
    <property type="nucleotide sequence ID" value="NC_010546.1"/>
</dbReference>
<accession>B1X0B6</accession>
<dbReference type="HOGENOM" id="CLU_195866_0_0_3"/>
<sequence>MNEPTLAQLKRLYLLSYTLTNVMFQPIHIIRLDERNQNLFILAGHQENIEIVITPDGEAF</sequence>
<name>B1X0B6_CROS5</name>
<protein>
    <recommendedName>
        <fullName evidence="1">DUF6888 domain-containing protein</fullName>
    </recommendedName>
</protein>
<dbReference type="Proteomes" id="UP000001203">
    <property type="component" value="Chromosome circular"/>
</dbReference>
<dbReference type="EMBL" id="CP000806">
    <property type="protein sequence ID" value="ACB49617.1"/>
    <property type="molecule type" value="Genomic_DNA"/>
</dbReference>
<gene>
    <name evidence="2" type="ordered locus">cce_0266</name>
</gene>
<dbReference type="InterPro" id="IPR054181">
    <property type="entry name" value="DUF6888"/>
</dbReference>
<keyword evidence="3" id="KW-1185">Reference proteome</keyword>
<feature type="domain" description="DUF6888" evidence="1">
    <location>
        <begin position="3"/>
        <end position="59"/>
    </location>
</feature>
<evidence type="ECO:0000259" key="1">
    <source>
        <dbReference type="Pfam" id="PF21828"/>
    </source>
</evidence>
<evidence type="ECO:0000313" key="3">
    <source>
        <dbReference type="Proteomes" id="UP000001203"/>
    </source>
</evidence>
<dbReference type="KEGG" id="cyt:cce_0266"/>
<reference evidence="2 3" key="1">
    <citation type="journal article" date="2008" name="Proc. Natl. Acad. Sci. U.S.A.">
        <title>The genome of Cyanothece 51142, a unicellular diazotrophic cyanobacterium important in the marine nitrogen cycle.</title>
        <authorList>
            <person name="Welsh E.A."/>
            <person name="Liberton M."/>
            <person name="Stoeckel J."/>
            <person name="Loh T."/>
            <person name="Elvitigala T."/>
            <person name="Wang C."/>
            <person name="Wollam A."/>
            <person name="Fulton R.S."/>
            <person name="Clifton S.W."/>
            <person name="Jacobs J.M."/>
            <person name="Aurora R."/>
            <person name="Ghosh B.K."/>
            <person name="Sherman L.A."/>
            <person name="Smith R.D."/>
            <person name="Wilson R.K."/>
            <person name="Pakrasi H.B."/>
        </authorList>
    </citation>
    <scope>NUCLEOTIDE SEQUENCE [LARGE SCALE GENOMIC DNA]</scope>
    <source>
        <strain evidence="3">ATCC 51142 / BH68</strain>
    </source>
</reference>
<evidence type="ECO:0000313" key="2">
    <source>
        <dbReference type="EMBL" id="ACB49617.1"/>
    </source>
</evidence>
<dbReference type="OrthoDB" id="427187at2"/>
<dbReference type="eggNOG" id="ENOG5030R8Z">
    <property type="taxonomic scope" value="Bacteria"/>
</dbReference>
<organism evidence="2 3">
    <name type="scientific">Crocosphaera subtropica (strain ATCC 51142 / BH68)</name>
    <name type="common">Cyanothece sp. (strain ATCC 51142)</name>
    <dbReference type="NCBI Taxonomy" id="43989"/>
    <lineage>
        <taxon>Bacteria</taxon>
        <taxon>Bacillati</taxon>
        <taxon>Cyanobacteriota</taxon>
        <taxon>Cyanophyceae</taxon>
        <taxon>Oscillatoriophycideae</taxon>
        <taxon>Chroococcales</taxon>
        <taxon>Aphanothecaceae</taxon>
        <taxon>Crocosphaera</taxon>
        <taxon>Crocosphaera subtropica</taxon>
    </lineage>
</organism>
<dbReference type="Pfam" id="PF21828">
    <property type="entry name" value="DUF6888"/>
    <property type="match status" value="1"/>
</dbReference>
<dbReference type="STRING" id="43989.cce_0266"/>
<proteinExistence type="predicted"/>
<dbReference type="AlphaFoldDB" id="B1X0B6"/>